<protein>
    <submittedName>
        <fullName evidence="1">Uncharacterized protein</fullName>
    </submittedName>
</protein>
<dbReference type="HOGENOM" id="CLU_2923805_0_0_1"/>
<sequence>MESNFAKFHINMIQRWYKEHLQLDLMKINNSPVVTLANGRVYATDDINELLEHIAKGRPAN</sequence>
<dbReference type="AlphaFoldDB" id="U9U2P2"/>
<name>U9U2P2_RHIID</name>
<organism evidence="1">
    <name type="scientific">Rhizophagus irregularis (strain DAOM 181602 / DAOM 197198 / MUCL 43194)</name>
    <name type="common">Arbuscular mycorrhizal fungus</name>
    <name type="synonym">Glomus intraradices</name>
    <dbReference type="NCBI Taxonomy" id="747089"/>
    <lineage>
        <taxon>Eukaryota</taxon>
        <taxon>Fungi</taxon>
        <taxon>Fungi incertae sedis</taxon>
        <taxon>Mucoromycota</taxon>
        <taxon>Glomeromycotina</taxon>
        <taxon>Glomeromycetes</taxon>
        <taxon>Glomerales</taxon>
        <taxon>Glomeraceae</taxon>
        <taxon>Rhizophagus</taxon>
    </lineage>
</organism>
<gene>
    <name evidence="1" type="ORF">GLOINDRAFT_25478</name>
</gene>
<reference evidence="1" key="1">
    <citation type="submission" date="2013-07" db="EMBL/GenBank/DDBJ databases">
        <title>The genome of an arbuscular mycorrhizal fungus provides insights into the evolution of the oldest plant symbiosis.</title>
        <authorList>
            <consortium name="DOE Joint Genome Institute"/>
            <person name="Tisserant E."/>
            <person name="Malbreil M."/>
            <person name="Kuo A."/>
            <person name="Kohler A."/>
            <person name="Symeonidi A."/>
            <person name="Balestrini R."/>
            <person name="Charron P."/>
            <person name="Duensing N."/>
            <person name="Frei-dit-Frey N."/>
            <person name="Gianinazzi-Pearson V."/>
            <person name="Gilbert B."/>
            <person name="Handa Y."/>
            <person name="Hijri M."/>
            <person name="Kaul R."/>
            <person name="Kawaguchi M."/>
            <person name="Krajinski F."/>
            <person name="Lammers P."/>
            <person name="Lapierre D."/>
            <person name="Masclaux F.G."/>
            <person name="Murat C."/>
            <person name="Morin E."/>
            <person name="Ndikumana S."/>
            <person name="Pagni M."/>
            <person name="Petitpierre D."/>
            <person name="Requena N."/>
            <person name="Rosikiewicz P."/>
            <person name="Riley R."/>
            <person name="Saito K."/>
            <person name="San Clemente H."/>
            <person name="Shapiro H."/>
            <person name="van Tuinen D."/>
            <person name="Becard G."/>
            <person name="Bonfante P."/>
            <person name="Paszkowski U."/>
            <person name="Shachar-Hill Y."/>
            <person name="Young J.P."/>
            <person name="Sanders I.R."/>
            <person name="Henrissat B."/>
            <person name="Rensing S.A."/>
            <person name="Grigoriev I.V."/>
            <person name="Corradi N."/>
            <person name="Roux C."/>
            <person name="Martin F."/>
        </authorList>
    </citation>
    <scope>NUCLEOTIDE SEQUENCE</scope>
    <source>
        <strain evidence="1">DAOM 197198</strain>
    </source>
</reference>
<accession>U9U2P2</accession>
<dbReference type="EMBL" id="KI283403">
    <property type="protein sequence ID" value="ESA13952.1"/>
    <property type="molecule type" value="Genomic_DNA"/>
</dbReference>
<proteinExistence type="predicted"/>
<evidence type="ECO:0000313" key="1">
    <source>
        <dbReference type="EMBL" id="ESA13952.1"/>
    </source>
</evidence>